<evidence type="ECO:0000313" key="5">
    <source>
        <dbReference type="Proteomes" id="UP000472267"/>
    </source>
</evidence>
<name>A0A672G1C7_SALFA</name>
<reference evidence="4" key="1">
    <citation type="submission" date="2025-08" db="UniProtKB">
        <authorList>
            <consortium name="Ensembl"/>
        </authorList>
    </citation>
    <scope>IDENTIFICATION</scope>
</reference>
<feature type="coiled-coil region" evidence="1">
    <location>
        <begin position="290"/>
        <end position="317"/>
    </location>
</feature>
<proteinExistence type="predicted"/>
<feature type="compositionally biased region" description="Basic residues" evidence="2">
    <location>
        <begin position="539"/>
        <end position="550"/>
    </location>
</feature>
<keyword evidence="1" id="KW-0175">Coiled coil</keyword>
<evidence type="ECO:0000313" key="4">
    <source>
        <dbReference type="Ensembl" id="ENSSFAP00005012698.1"/>
    </source>
</evidence>
<feature type="region of interest" description="Disordered" evidence="2">
    <location>
        <begin position="523"/>
        <end position="550"/>
    </location>
</feature>
<keyword evidence="5" id="KW-1185">Reference proteome</keyword>
<dbReference type="InterPro" id="IPR039873">
    <property type="entry name" value="CCDC78"/>
</dbReference>
<dbReference type="AlphaFoldDB" id="A0A672G1C7"/>
<sequence>MDAVDQQATPHPLQERVQALTQENLNLHEKHEQLFRRVEYLERRLGQLASSNTDLSCRLVQSEEDRLKLSKELVEEKIQTNKMREQYEEEAFQMKNKILNQDAVITDLELERDKLLRELQSAQARLQVKERSDGELKEEYATLKRDYLLLAESRSRERVQNQELSAELLALARAQDSLRRRLEEQQQSAQSSSRGLHGELDRVRALIGRMAQDGVKVRPEHRGAGRVPSELLRGNQDELRAALEKMKSSYEEQQKKLEEKVRVVMGRAQQESGRLIHVGRQRLSEQSAALMCSQSQVREVEEENSKLQLQVKELNEEYRARLVCYLQDLSEYIDGVGNSKNVSKQGKMKTFVDGMLEDVRSSYRLREEQLASAARSYRKRLQKIIRTHQALIIAYRVQREQILSKPDSGLDPGPPEAQFSLEPAELRDEVEKELQGLRRDEARLEDQLPEKVERICEASWTDMREQLRETTHSALVDLEKERALLLTRATAAEAEVLELQEYIDNHLIRYKEEITRLRRLHETAEARRSQSAPQTACRALRKTPPHYACK</sequence>
<evidence type="ECO:0000256" key="2">
    <source>
        <dbReference type="SAM" id="MobiDB-lite"/>
    </source>
</evidence>
<dbReference type="GO" id="GO:0005737">
    <property type="term" value="C:cytoplasm"/>
    <property type="evidence" value="ECO:0007669"/>
    <property type="project" value="TreeGrafter"/>
</dbReference>
<feature type="domain" description="DUF4472" evidence="3">
    <location>
        <begin position="62"/>
        <end position="168"/>
    </location>
</feature>
<accession>A0A672G1C7</accession>
<evidence type="ECO:0000259" key="3">
    <source>
        <dbReference type="Pfam" id="PF14739"/>
    </source>
</evidence>
<dbReference type="PANTHER" id="PTHR22106">
    <property type="entry name" value="COILED-COIL DOMAIN-CONTAINING PROTEIN 78"/>
    <property type="match status" value="1"/>
</dbReference>
<dbReference type="OMA" id="WAGTSKK"/>
<feature type="coiled-coil region" evidence="1">
    <location>
        <begin position="236"/>
        <end position="263"/>
    </location>
</feature>
<organism evidence="4 5">
    <name type="scientific">Salarias fasciatus</name>
    <name type="common">Jewelled blenny</name>
    <name type="synonym">Blennius fasciatus</name>
    <dbReference type="NCBI Taxonomy" id="181472"/>
    <lineage>
        <taxon>Eukaryota</taxon>
        <taxon>Metazoa</taxon>
        <taxon>Chordata</taxon>
        <taxon>Craniata</taxon>
        <taxon>Vertebrata</taxon>
        <taxon>Euteleostomi</taxon>
        <taxon>Actinopterygii</taxon>
        <taxon>Neopterygii</taxon>
        <taxon>Teleostei</taxon>
        <taxon>Neoteleostei</taxon>
        <taxon>Acanthomorphata</taxon>
        <taxon>Ovalentaria</taxon>
        <taxon>Blenniimorphae</taxon>
        <taxon>Blenniiformes</taxon>
        <taxon>Blennioidei</taxon>
        <taxon>Blenniidae</taxon>
        <taxon>Salariinae</taxon>
        <taxon>Salarias</taxon>
    </lineage>
</organism>
<evidence type="ECO:0000256" key="1">
    <source>
        <dbReference type="SAM" id="Coils"/>
    </source>
</evidence>
<protein>
    <submittedName>
        <fullName evidence="4">Coiled-coil domain containing 78</fullName>
    </submittedName>
</protein>
<dbReference type="InParanoid" id="A0A672G1C7"/>
<dbReference type="Pfam" id="PF14739">
    <property type="entry name" value="DUF4472"/>
    <property type="match status" value="1"/>
</dbReference>
<reference evidence="4" key="2">
    <citation type="submission" date="2025-09" db="UniProtKB">
        <authorList>
            <consortium name="Ensembl"/>
        </authorList>
    </citation>
    <scope>IDENTIFICATION</scope>
</reference>
<gene>
    <name evidence="4" type="primary">LOC115384489</name>
</gene>
<dbReference type="Proteomes" id="UP000472267">
    <property type="component" value="Unassembled WGS sequence"/>
</dbReference>
<feature type="coiled-coil region" evidence="1">
    <location>
        <begin position="70"/>
        <end position="132"/>
    </location>
</feature>
<dbReference type="PANTHER" id="PTHR22106:SF5">
    <property type="entry name" value="COILED-COIL DOMAIN-CONTAINING PROTEIN 78"/>
    <property type="match status" value="1"/>
</dbReference>
<dbReference type="Ensembl" id="ENSSFAT00005013256.1">
    <property type="protein sequence ID" value="ENSSFAP00005012698.1"/>
    <property type="gene ID" value="ENSSFAG00005007011.1"/>
</dbReference>
<feature type="coiled-coil region" evidence="1">
    <location>
        <begin position="161"/>
        <end position="188"/>
    </location>
</feature>
<dbReference type="InterPro" id="IPR029329">
    <property type="entry name" value="DUF4472"/>
</dbReference>